<dbReference type="PANTHER" id="PTHR21621">
    <property type="entry name" value="RIBOSOMAL PROTEIN S6 MODIFICATION PROTEIN"/>
    <property type="match status" value="1"/>
</dbReference>
<dbReference type="EMBL" id="AYSJ01000013">
    <property type="protein sequence ID" value="ETS30622.1"/>
    <property type="molecule type" value="Genomic_DNA"/>
</dbReference>
<dbReference type="Proteomes" id="UP000018957">
    <property type="component" value="Unassembled WGS sequence"/>
</dbReference>
<dbReference type="Gene3D" id="3.30.470.20">
    <property type="entry name" value="ATP-grasp fold, B domain"/>
    <property type="match status" value="1"/>
</dbReference>
<dbReference type="AlphaFoldDB" id="W3V463"/>
<dbReference type="GO" id="GO:0005737">
    <property type="term" value="C:cytoplasm"/>
    <property type="evidence" value="ECO:0007669"/>
    <property type="project" value="TreeGrafter"/>
</dbReference>
<evidence type="ECO:0000313" key="1">
    <source>
        <dbReference type="EMBL" id="ETS30622.1"/>
    </source>
</evidence>
<evidence type="ECO:0000313" key="2">
    <source>
        <dbReference type="Proteomes" id="UP000018957"/>
    </source>
</evidence>
<organism evidence="1 2">
    <name type="scientific">Photorhabdus khanii NC19</name>
    <dbReference type="NCBI Taxonomy" id="1004151"/>
    <lineage>
        <taxon>Bacteria</taxon>
        <taxon>Pseudomonadati</taxon>
        <taxon>Pseudomonadota</taxon>
        <taxon>Gammaproteobacteria</taxon>
        <taxon>Enterobacterales</taxon>
        <taxon>Morganellaceae</taxon>
        <taxon>Photorhabdus</taxon>
    </lineage>
</organism>
<dbReference type="GO" id="GO:0016879">
    <property type="term" value="F:ligase activity, forming carbon-nitrogen bonds"/>
    <property type="evidence" value="ECO:0007669"/>
    <property type="project" value="TreeGrafter"/>
</dbReference>
<dbReference type="OrthoDB" id="6638203at2"/>
<name>W3V463_9GAMM</name>
<protein>
    <recommendedName>
        <fullName evidence="3">ATP-grasp domain-containing protein</fullName>
    </recommendedName>
</protein>
<dbReference type="PANTHER" id="PTHR21621:SF0">
    <property type="entry name" value="BETA-CITRYLGLUTAMATE SYNTHASE B-RELATED"/>
    <property type="match status" value="1"/>
</dbReference>
<proteinExistence type="predicted"/>
<sequence>MDKVYWIVAEEEHPDAEDIESSYSEYTREFHKRGIEFRFLPLRDCVIHFDNEGSGKLLHRGKHLDDNQSAFIISPADLNPQAKGTAFSLRNYLRITGTRLLNESIGGVENLEWDKVAQMMLVSGMSAPLMPFCMLGYHQQVVPSVRSFLDKGYNTLIFKPIGSGMGFGVIKTVGHQQAISTANLISASSVVYFVMPFLEKACDVRFYFLAGDLMFVKIRKPRQADYLGNVALGGEQDILSKDEYTAFYCSQSDKYEEMLELSTRIVDRTGNDILSVDWLMTGECFYFNEMCTAETGLTKLPDHIKTPVFDKMAFLVKERLNK</sequence>
<dbReference type="PATRIC" id="fig|1004151.3.peg.2647"/>
<reference evidence="1 2" key="1">
    <citation type="submission" date="2013-11" db="EMBL/GenBank/DDBJ databases">
        <title>Elucidation of the Photorhabdus temperata genome and generation of transposon mutant library to identify motility mutants.</title>
        <authorList>
            <person name="Hurst S.G.IV."/>
            <person name="Micheals B."/>
            <person name="Abebe-Akele F."/>
            <person name="Rowedder H."/>
            <person name="Bullock H."/>
            <person name="Jackobeck R."/>
            <person name="Janicki E."/>
            <person name="Tisa L.S."/>
        </authorList>
    </citation>
    <scope>NUCLEOTIDE SEQUENCE [LARGE SCALE GENOMIC DNA]</scope>
    <source>
        <strain evidence="1 2">NC19</strain>
    </source>
</reference>
<keyword evidence="2" id="KW-1185">Reference proteome</keyword>
<accession>W3V463</accession>
<dbReference type="RefSeq" id="WP_036846905.1">
    <property type="nucleotide sequence ID" value="NZ_AYSJ01000013.1"/>
</dbReference>
<dbReference type="SUPFAM" id="SSF56059">
    <property type="entry name" value="Glutathione synthetase ATP-binding domain-like"/>
    <property type="match status" value="1"/>
</dbReference>
<gene>
    <name evidence="1" type="ORF">PTE_02567</name>
</gene>
<comment type="caution">
    <text evidence="1">The sequence shown here is derived from an EMBL/GenBank/DDBJ whole genome shotgun (WGS) entry which is preliminary data.</text>
</comment>
<evidence type="ECO:0008006" key="3">
    <source>
        <dbReference type="Google" id="ProtNLM"/>
    </source>
</evidence>